<dbReference type="Proteomes" id="UP000824782">
    <property type="component" value="Unassembled WGS sequence"/>
</dbReference>
<organism evidence="1 2">
    <name type="scientific">Engystomops pustulosus</name>
    <name type="common">Tungara frog</name>
    <name type="synonym">Physalaemus pustulosus</name>
    <dbReference type="NCBI Taxonomy" id="76066"/>
    <lineage>
        <taxon>Eukaryota</taxon>
        <taxon>Metazoa</taxon>
        <taxon>Chordata</taxon>
        <taxon>Craniata</taxon>
        <taxon>Vertebrata</taxon>
        <taxon>Euteleostomi</taxon>
        <taxon>Amphibia</taxon>
        <taxon>Batrachia</taxon>
        <taxon>Anura</taxon>
        <taxon>Neobatrachia</taxon>
        <taxon>Hyloidea</taxon>
        <taxon>Leptodactylidae</taxon>
        <taxon>Leiuperinae</taxon>
        <taxon>Engystomops</taxon>
    </lineage>
</organism>
<name>A0AAV6Z1E0_ENGPU</name>
<keyword evidence="2" id="KW-1185">Reference proteome</keyword>
<evidence type="ECO:0000313" key="1">
    <source>
        <dbReference type="EMBL" id="KAG8539788.1"/>
    </source>
</evidence>
<sequence>MDNARHGETGDKEMLDALDLTAESGRPVITAGSRVRQQRADVEPPGIYQCAVHLMSLGAGAVSSVRLGQCCEESRAVVSERGASGGCCVGATTIISSTTGTSEPLKISAVGTGWGGLFWLPEFLEAFLLPISR</sequence>
<evidence type="ECO:0000313" key="2">
    <source>
        <dbReference type="Proteomes" id="UP000824782"/>
    </source>
</evidence>
<protein>
    <submittedName>
        <fullName evidence="1">Uncharacterized protein</fullName>
    </submittedName>
</protein>
<dbReference type="AlphaFoldDB" id="A0AAV6Z1E0"/>
<dbReference type="EMBL" id="WNYA01013009">
    <property type="protein sequence ID" value="KAG8539788.1"/>
    <property type="molecule type" value="Genomic_DNA"/>
</dbReference>
<comment type="caution">
    <text evidence="1">The sequence shown here is derived from an EMBL/GenBank/DDBJ whole genome shotgun (WGS) entry which is preliminary data.</text>
</comment>
<gene>
    <name evidence="1" type="ORF">GDO81_020353</name>
</gene>
<reference evidence="1" key="1">
    <citation type="thesis" date="2020" institute="ProQuest LLC" country="789 East Eisenhower Parkway, Ann Arbor, MI, USA">
        <title>Comparative Genomics and Chromosome Evolution.</title>
        <authorList>
            <person name="Mudd A.B."/>
        </authorList>
    </citation>
    <scope>NUCLEOTIDE SEQUENCE</scope>
    <source>
        <strain evidence="1">237g6f4</strain>
        <tissue evidence="1">Blood</tissue>
    </source>
</reference>
<accession>A0AAV6Z1E0</accession>
<proteinExistence type="predicted"/>